<gene>
    <name evidence="2" type="ORF">DARMORV10_C01P35450.1</name>
</gene>
<evidence type="ECO:0000313" key="2">
    <source>
        <dbReference type="EMBL" id="CAF2075245.1"/>
    </source>
</evidence>
<proteinExistence type="predicted"/>
<protein>
    <submittedName>
        <fullName evidence="2">(rape) hypothetical protein</fullName>
    </submittedName>
</protein>
<keyword evidence="1" id="KW-1133">Transmembrane helix</keyword>
<keyword evidence="1" id="KW-0472">Membrane</keyword>
<keyword evidence="1" id="KW-0812">Transmembrane</keyword>
<evidence type="ECO:0000256" key="1">
    <source>
        <dbReference type="SAM" id="Phobius"/>
    </source>
</evidence>
<dbReference type="AlphaFoldDB" id="A0A816RMT8"/>
<sequence>MADHGQASFWTQRKHIWMNVRLVLVPLFLCLLLLSIQLLIEAVMNKVSDMAKYGSKDAPNGDYCPIPTPPLLPPMLHIPEPESRAVKAGFFPYSDLPDLSCRKTKTCPLTMLVTTNGIQVSEISQHRFPQTSGFPAVVFCSLVRYSQKFFKGQWDKEDCVAELNNYIDRLLFRYSWFSCIRFCNYDQIFSLANTNRKQPDILGELTAIRSTINDGTHGSQHVIFTLHIDRDVYECVSLFDGLAYVFHDKLKSYGSEPKVVLVTGNRLCIFLLQWWI</sequence>
<name>A0A816RMT8_BRANA</name>
<accession>A0A816RMT8</accession>
<reference evidence="2" key="1">
    <citation type="submission" date="2021-01" db="EMBL/GenBank/DDBJ databases">
        <authorList>
            <consortium name="Genoscope - CEA"/>
            <person name="William W."/>
        </authorList>
    </citation>
    <scope>NUCLEOTIDE SEQUENCE</scope>
</reference>
<feature type="transmembrane region" description="Helical" evidence="1">
    <location>
        <begin position="20"/>
        <end position="40"/>
    </location>
</feature>
<dbReference type="Proteomes" id="UP001295469">
    <property type="component" value="Chromosome C01"/>
</dbReference>
<organism evidence="2">
    <name type="scientific">Brassica napus</name>
    <name type="common">Rape</name>
    <dbReference type="NCBI Taxonomy" id="3708"/>
    <lineage>
        <taxon>Eukaryota</taxon>
        <taxon>Viridiplantae</taxon>
        <taxon>Streptophyta</taxon>
        <taxon>Embryophyta</taxon>
        <taxon>Tracheophyta</taxon>
        <taxon>Spermatophyta</taxon>
        <taxon>Magnoliopsida</taxon>
        <taxon>eudicotyledons</taxon>
        <taxon>Gunneridae</taxon>
        <taxon>Pentapetalae</taxon>
        <taxon>rosids</taxon>
        <taxon>malvids</taxon>
        <taxon>Brassicales</taxon>
        <taxon>Brassicaceae</taxon>
        <taxon>Brassiceae</taxon>
        <taxon>Brassica</taxon>
    </lineage>
</organism>
<dbReference type="EMBL" id="HG994365">
    <property type="protein sequence ID" value="CAF2075245.1"/>
    <property type="molecule type" value="Genomic_DNA"/>
</dbReference>